<dbReference type="InterPro" id="IPR007867">
    <property type="entry name" value="GMC_OxRtase_C"/>
</dbReference>
<evidence type="ECO:0000313" key="8">
    <source>
        <dbReference type="EMBL" id="OSX81202.1"/>
    </source>
</evidence>
<dbReference type="EMBL" id="KV918764">
    <property type="protein sequence ID" value="OSX81202.1"/>
    <property type="molecule type" value="Genomic_DNA"/>
</dbReference>
<dbReference type="PIRSF" id="PIRSF000137">
    <property type="entry name" value="Alcohol_oxidase"/>
    <property type="match status" value="1"/>
</dbReference>
<dbReference type="AlphaFoldDB" id="A0A1X6PK05"/>
<keyword evidence="6" id="KW-0732">Signal</keyword>
<dbReference type="PROSITE" id="PS00624">
    <property type="entry name" value="GMC_OXRED_2"/>
    <property type="match status" value="1"/>
</dbReference>
<feature type="signal peptide" evidence="6">
    <location>
        <begin position="1"/>
        <end position="33"/>
    </location>
</feature>
<sequence length="564" mass="57115">MARARALFMSRVSIAAAAAVLLFVSAVAPQAAATTPDFIIVGGGTSGCTLAARLCAGLPAARIVVLERGPARNATEEFAVRSPRQTAAAWAVPSITTAWASAPAAGTGGRPSVLLTAATLGGSSSINAAQWSEPVGPDAAGWGVNGLDADAARAAYARAASTLGVARPPPPLRYAYGDAWLAAARRAGLPTVADETGRQAVRGAWLNRLAVTPSGRRVDACTAYVAPALRGACVERLTVRTGVTVTAVRLEGGTRDAGSDKDDGEPTRATGVEIVATKDGPAGRPRTLRARRAVLLAAGPYGTPQLLLLSGVGRPADLTAAGVTPRVDLPVGQGGVMRPMVGVNGEYAGVPLAAVNNATLLGSAAARAAWAAGRGGVLGMASTMGIGRVASGRGAYLIASFTTLARPPGTPDYTSVCMINPASRGRLSLADASVWTPPTVTTGMLDEAADVATAVTCVRRLRRVLRAFAPAFGMKETVPGDNVDIDEAVVRASAISGLHYVGTAAVGRVLDGDLGVKGVDGLYVIDASAIPSMPTSAGPMSSVYMLAEHAAERLIRRYQGGCGA</sequence>
<dbReference type="OrthoDB" id="269227at2759"/>
<feature type="binding site" evidence="5">
    <location>
        <begin position="45"/>
        <end position="46"/>
    </location>
    <ligand>
        <name>FAD</name>
        <dbReference type="ChEBI" id="CHEBI:57692"/>
    </ligand>
</feature>
<keyword evidence="9" id="KW-1185">Reference proteome</keyword>
<evidence type="ECO:0000256" key="3">
    <source>
        <dbReference type="ARBA" id="ARBA00022630"/>
    </source>
</evidence>
<comment type="similarity">
    <text evidence="2">Belongs to the GMC oxidoreductase family.</text>
</comment>
<dbReference type="GO" id="GO:0050660">
    <property type="term" value="F:flavin adenine dinucleotide binding"/>
    <property type="evidence" value="ECO:0007669"/>
    <property type="project" value="InterPro"/>
</dbReference>
<keyword evidence="3" id="KW-0285">Flavoprotein</keyword>
<evidence type="ECO:0000256" key="5">
    <source>
        <dbReference type="PIRSR" id="PIRSR000137-2"/>
    </source>
</evidence>
<dbReference type="GO" id="GO:0016614">
    <property type="term" value="F:oxidoreductase activity, acting on CH-OH group of donors"/>
    <property type="evidence" value="ECO:0007669"/>
    <property type="project" value="InterPro"/>
</dbReference>
<dbReference type="SUPFAM" id="SSF51905">
    <property type="entry name" value="FAD/NAD(P)-binding domain"/>
    <property type="match status" value="1"/>
</dbReference>
<dbReference type="PANTHER" id="PTHR11552">
    <property type="entry name" value="GLUCOSE-METHANOL-CHOLINE GMC OXIDOREDUCTASE"/>
    <property type="match status" value="1"/>
</dbReference>
<dbReference type="Gene3D" id="3.30.410.40">
    <property type="match status" value="1"/>
</dbReference>
<dbReference type="Pfam" id="PF05199">
    <property type="entry name" value="GMC_oxred_C"/>
    <property type="match status" value="1"/>
</dbReference>
<evidence type="ECO:0000259" key="7">
    <source>
        <dbReference type="PROSITE" id="PS00624"/>
    </source>
</evidence>
<evidence type="ECO:0000256" key="6">
    <source>
        <dbReference type="SAM" id="SignalP"/>
    </source>
</evidence>
<feature type="binding site" evidence="5">
    <location>
        <position position="245"/>
    </location>
    <ligand>
        <name>FAD</name>
        <dbReference type="ChEBI" id="CHEBI:57692"/>
    </ligand>
</feature>
<gene>
    <name evidence="8" type="ORF">BU14_0023s0007</name>
</gene>
<dbReference type="PANTHER" id="PTHR11552:SF147">
    <property type="entry name" value="CHOLINE DEHYDROGENASE, MITOCHONDRIAL"/>
    <property type="match status" value="1"/>
</dbReference>
<evidence type="ECO:0000256" key="4">
    <source>
        <dbReference type="ARBA" id="ARBA00022827"/>
    </source>
</evidence>
<dbReference type="InterPro" id="IPR036188">
    <property type="entry name" value="FAD/NAD-bd_sf"/>
</dbReference>
<accession>A0A1X6PK05</accession>
<dbReference type="Pfam" id="PF00732">
    <property type="entry name" value="GMC_oxred_N"/>
    <property type="match status" value="1"/>
</dbReference>
<evidence type="ECO:0000256" key="1">
    <source>
        <dbReference type="ARBA" id="ARBA00001974"/>
    </source>
</evidence>
<evidence type="ECO:0000313" key="9">
    <source>
        <dbReference type="Proteomes" id="UP000218209"/>
    </source>
</evidence>
<evidence type="ECO:0000256" key="2">
    <source>
        <dbReference type="ARBA" id="ARBA00010790"/>
    </source>
</evidence>
<reference evidence="8 9" key="1">
    <citation type="submission" date="2017-03" db="EMBL/GenBank/DDBJ databases">
        <title>WGS assembly of Porphyra umbilicalis.</title>
        <authorList>
            <person name="Brawley S.H."/>
            <person name="Blouin N.A."/>
            <person name="Ficko-Blean E."/>
            <person name="Wheeler G.L."/>
            <person name="Lohr M."/>
            <person name="Goodson H.V."/>
            <person name="Jenkins J.W."/>
            <person name="Blaby-Haas C.E."/>
            <person name="Helliwell K.E."/>
            <person name="Chan C."/>
            <person name="Marriage T."/>
            <person name="Bhattacharya D."/>
            <person name="Klein A.S."/>
            <person name="Badis Y."/>
            <person name="Brodie J."/>
            <person name="Cao Y."/>
            <person name="Collen J."/>
            <person name="Dittami S.M."/>
            <person name="Gachon C.M."/>
            <person name="Green B.R."/>
            <person name="Karpowicz S."/>
            <person name="Kim J.W."/>
            <person name="Kudahl U."/>
            <person name="Lin S."/>
            <person name="Michel G."/>
            <person name="Mittag M."/>
            <person name="Olson B.J."/>
            <person name="Pangilinan J."/>
            <person name="Peng Y."/>
            <person name="Qiu H."/>
            <person name="Shu S."/>
            <person name="Singer J.T."/>
            <person name="Smith A.G."/>
            <person name="Sprecher B.N."/>
            <person name="Wagner V."/>
            <person name="Wang W."/>
            <person name="Wang Z.-Y."/>
            <person name="Yan J."/>
            <person name="Yarish C."/>
            <person name="Zoeuner-Riek S."/>
            <person name="Zhuang Y."/>
            <person name="Zou Y."/>
            <person name="Lindquist E.A."/>
            <person name="Grimwood J."/>
            <person name="Barry K."/>
            <person name="Rokhsar D.S."/>
            <person name="Schmutz J."/>
            <person name="Stiller J.W."/>
            <person name="Grossman A.R."/>
            <person name="Prochnik S.E."/>
        </authorList>
    </citation>
    <scope>NUCLEOTIDE SEQUENCE [LARGE SCALE GENOMIC DNA]</scope>
    <source>
        <strain evidence="8">4086291</strain>
    </source>
</reference>
<keyword evidence="4 5" id="KW-0274">FAD</keyword>
<dbReference type="Gene3D" id="3.50.50.60">
    <property type="entry name" value="FAD/NAD(P)-binding domain"/>
    <property type="match status" value="1"/>
</dbReference>
<dbReference type="InterPro" id="IPR012132">
    <property type="entry name" value="GMC_OxRdtase"/>
</dbReference>
<proteinExistence type="inferred from homology"/>
<comment type="cofactor">
    <cofactor evidence="1 5">
        <name>FAD</name>
        <dbReference type="ChEBI" id="CHEBI:57692"/>
    </cofactor>
</comment>
<feature type="chain" id="PRO_5013298851" description="Glucose-methanol-choline oxidoreductase N-terminal domain-containing protein" evidence="6">
    <location>
        <begin position="34"/>
        <end position="564"/>
    </location>
</feature>
<name>A0A1X6PK05_PORUM</name>
<dbReference type="SUPFAM" id="SSF54373">
    <property type="entry name" value="FAD-linked reductases, C-terminal domain"/>
    <property type="match status" value="1"/>
</dbReference>
<dbReference type="InterPro" id="IPR000172">
    <property type="entry name" value="GMC_OxRdtase_N"/>
</dbReference>
<feature type="domain" description="Glucose-methanol-choline oxidoreductase N-terminal" evidence="7">
    <location>
        <begin position="299"/>
        <end position="313"/>
    </location>
</feature>
<organism evidence="8 9">
    <name type="scientific">Porphyra umbilicalis</name>
    <name type="common">Purple laver</name>
    <name type="synonym">Red alga</name>
    <dbReference type="NCBI Taxonomy" id="2786"/>
    <lineage>
        <taxon>Eukaryota</taxon>
        <taxon>Rhodophyta</taxon>
        <taxon>Bangiophyceae</taxon>
        <taxon>Bangiales</taxon>
        <taxon>Bangiaceae</taxon>
        <taxon>Porphyra</taxon>
    </lineage>
</organism>
<dbReference type="Proteomes" id="UP000218209">
    <property type="component" value="Unassembled WGS sequence"/>
</dbReference>
<protein>
    <recommendedName>
        <fullName evidence="7">Glucose-methanol-choline oxidoreductase N-terminal domain-containing protein</fullName>
    </recommendedName>
</protein>